<dbReference type="PANTHER" id="PTHR41523:SF7">
    <property type="entry name" value="HISTIDINE KINASE"/>
    <property type="match status" value="1"/>
</dbReference>
<reference evidence="11" key="1">
    <citation type="journal article" date="2019" name="Int. J. Syst. Evol. Microbiol.">
        <title>The Global Catalogue of Microorganisms (GCM) 10K type strain sequencing project: providing services to taxonomists for standard genome sequencing and annotation.</title>
        <authorList>
            <consortium name="The Broad Institute Genomics Platform"/>
            <consortium name="The Broad Institute Genome Sequencing Center for Infectious Disease"/>
            <person name="Wu L."/>
            <person name="Ma J."/>
        </authorList>
    </citation>
    <scope>NUCLEOTIDE SEQUENCE [LARGE SCALE GENOMIC DNA]</scope>
    <source>
        <strain evidence="11">Q85</strain>
    </source>
</reference>
<feature type="domain" description="Signal transduction histidine kinase HWE region" evidence="9">
    <location>
        <begin position="146"/>
        <end position="223"/>
    </location>
</feature>
<keyword evidence="6 10" id="KW-0418">Kinase</keyword>
<keyword evidence="3" id="KW-0597">Phosphoprotein</keyword>
<dbReference type="SMART" id="SM00911">
    <property type="entry name" value="HWE_HK"/>
    <property type="match status" value="1"/>
</dbReference>
<accession>A0ABW4NCM0</accession>
<evidence type="ECO:0000256" key="5">
    <source>
        <dbReference type="ARBA" id="ARBA00022741"/>
    </source>
</evidence>
<evidence type="ECO:0000259" key="9">
    <source>
        <dbReference type="SMART" id="SM00911"/>
    </source>
</evidence>
<organism evidence="10 11">
    <name type="scientific">Sphingomonas floccifaciens</name>
    <dbReference type="NCBI Taxonomy" id="1844115"/>
    <lineage>
        <taxon>Bacteria</taxon>
        <taxon>Pseudomonadati</taxon>
        <taxon>Pseudomonadota</taxon>
        <taxon>Alphaproteobacteria</taxon>
        <taxon>Sphingomonadales</taxon>
        <taxon>Sphingomonadaceae</taxon>
        <taxon>Sphingomonas</taxon>
    </lineage>
</organism>
<evidence type="ECO:0000256" key="4">
    <source>
        <dbReference type="ARBA" id="ARBA00022679"/>
    </source>
</evidence>
<comment type="caution">
    <text evidence="10">The sequence shown here is derived from an EMBL/GenBank/DDBJ whole genome shotgun (WGS) entry which is preliminary data.</text>
</comment>
<keyword evidence="7" id="KW-0067">ATP-binding</keyword>
<evidence type="ECO:0000313" key="11">
    <source>
        <dbReference type="Proteomes" id="UP001597283"/>
    </source>
</evidence>
<proteinExistence type="predicted"/>
<dbReference type="Proteomes" id="UP001597283">
    <property type="component" value="Unassembled WGS sequence"/>
</dbReference>
<keyword evidence="11" id="KW-1185">Reference proteome</keyword>
<protein>
    <recommendedName>
        <fullName evidence="2">histidine kinase</fullName>
        <ecNumber evidence="2">2.7.13.3</ecNumber>
    </recommendedName>
</protein>
<evidence type="ECO:0000256" key="2">
    <source>
        <dbReference type="ARBA" id="ARBA00012438"/>
    </source>
</evidence>
<evidence type="ECO:0000256" key="1">
    <source>
        <dbReference type="ARBA" id="ARBA00000085"/>
    </source>
</evidence>
<dbReference type="RefSeq" id="WP_380939923.1">
    <property type="nucleotide sequence ID" value="NZ_JBHUFC010000003.1"/>
</dbReference>
<dbReference type="EMBL" id="JBHUFC010000003">
    <property type="protein sequence ID" value="MFD1787551.1"/>
    <property type="molecule type" value="Genomic_DNA"/>
</dbReference>
<sequence length="331" mass="35106">MTDVSAEDAAIVLARQALSLLKRADAEDSVLVEHLSRGLKAVASRQQCASGPGGPIDEGSEHCPDGAAATTGCGHFTTIDGRQLRLEPEALHRITAENGQTVLLLSDGTVERLRDSFESVAARLGHVELDPQAAALGGLIAVGAARHQLRNLLAIVSALIGQALDHDGPTVETGREIAARISMLTRISDLLLQPDGRFDDLATLIRMSLAEGGTGRVLIAGPDLPISAANAAALALALHELEVHALRFGSLSDRNGHVEVRWEVSSLDEPYLWLQWAERNGPYRQSTLSSGFGRRLLLTAAPRRLRGAADLQELPSGLVWSLHAPVAALCA</sequence>
<keyword evidence="5" id="KW-0547">Nucleotide-binding</keyword>
<evidence type="ECO:0000256" key="3">
    <source>
        <dbReference type="ARBA" id="ARBA00022553"/>
    </source>
</evidence>
<name>A0ABW4NCM0_9SPHN</name>
<evidence type="ECO:0000256" key="6">
    <source>
        <dbReference type="ARBA" id="ARBA00022777"/>
    </source>
</evidence>
<feature type="region of interest" description="Disordered" evidence="8">
    <location>
        <begin position="46"/>
        <end position="65"/>
    </location>
</feature>
<comment type="catalytic activity">
    <reaction evidence="1">
        <text>ATP + protein L-histidine = ADP + protein N-phospho-L-histidine.</text>
        <dbReference type="EC" id="2.7.13.3"/>
    </reaction>
</comment>
<keyword evidence="4" id="KW-0808">Transferase</keyword>
<evidence type="ECO:0000256" key="7">
    <source>
        <dbReference type="ARBA" id="ARBA00022840"/>
    </source>
</evidence>
<dbReference type="EC" id="2.7.13.3" evidence="2"/>
<gene>
    <name evidence="10" type="ORF">ACFSC3_08200</name>
</gene>
<dbReference type="GO" id="GO:0016301">
    <property type="term" value="F:kinase activity"/>
    <property type="evidence" value="ECO:0007669"/>
    <property type="project" value="UniProtKB-KW"/>
</dbReference>
<dbReference type="Pfam" id="PF07536">
    <property type="entry name" value="HWE_HK"/>
    <property type="match status" value="1"/>
</dbReference>
<dbReference type="PANTHER" id="PTHR41523">
    <property type="entry name" value="TWO-COMPONENT SYSTEM SENSOR PROTEIN"/>
    <property type="match status" value="1"/>
</dbReference>
<dbReference type="InterPro" id="IPR011102">
    <property type="entry name" value="Sig_transdc_His_kinase_HWE"/>
</dbReference>
<evidence type="ECO:0000313" key="10">
    <source>
        <dbReference type="EMBL" id="MFD1787551.1"/>
    </source>
</evidence>
<evidence type="ECO:0000256" key="8">
    <source>
        <dbReference type="SAM" id="MobiDB-lite"/>
    </source>
</evidence>